<organism evidence="4 5">
    <name type="scientific">Ceriporiopsis subvermispora (strain B)</name>
    <name type="common">White-rot fungus</name>
    <name type="synonym">Gelatoporia subvermispora</name>
    <dbReference type="NCBI Taxonomy" id="914234"/>
    <lineage>
        <taxon>Eukaryota</taxon>
        <taxon>Fungi</taxon>
        <taxon>Dikarya</taxon>
        <taxon>Basidiomycota</taxon>
        <taxon>Agaricomycotina</taxon>
        <taxon>Agaricomycetes</taxon>
        <taxon>Polyporales</taxon>
        <taxon>Gelatoporiaceae</taxon>
        <taxon>Gelatoporia</taxon>
    </lineage>
</organism>
<dbReference type="GO" id="GO:0005524">
    <property type="term" value="F:ATP binding"/>
    <property type="evidence" value="ECO:0007669"/>
    <property type="project" value="UniProtKB-KW"/>
</dbReference>
<name>M2PV56_CERS8</name>
<dbReference type="InterPro" id="IPR039421">
    <property type="entry name" value="Type_1_exporter"/>
</dbReference>
<dbReference type="SMART" id="SM00382">
    <property type="entry name" value="AAA"/>
    <property type="match status" value="1"/>
</dbReference>
<dbReference type="InterPro" id="IPR027417">
    <property type="entry name" value="P-loop_NTPase"/>
</dbReference>
<sequence length="710" mass="79446">MEEKCHLSHFFSPPVFSSAQKIPKVAYQYEEDRGPARADNDVYNSWLKSRTLPQNTGTLLAPGNHRPFDHTTLRLASRICKMCFPDILRLFFALHPWRTVLMIILQLVRGMLPVFKGFSHAVLIDEVQSMITSGNFLWLRLAKLAATEVIRAVLEFTVDSIASSTENIVHTSARFLIEYKQMEQRVRLDVPTLANPIIRDLLHESDLFVRSFVGGSSFGLFSMFDFTRVLVLFSELVSHLFLLSSLFWKGTHSPLLFLSLLSAVLPPVLTWLRGNRTYSGGYDNPQEAHAVARQEKMRRLAYSDYHRSEVLLFGLGPWVLQSWARARRTILGFEHCHAADESGLSSQFWSYLNSTGLLAAMQNLPVLILLQSNAASLGMFTLYRSSIHALFYTAGSLITTLRLAFQGVFLMGAFCAAMHVQPQLQPTADKAIRYRRCSKGMKIELKNLTFSYPTSRDPVLKDINLTIEAGETLAIVGLNGSGKSTLANVLLRILDFDSGIITVNGLDIRRYRPADYHAHITSVFQGFSKYDGSVKENVGVGLIQESQNPSAVHEALRLAGAADFVKALPQGMKTKLKTGNSESSAWLPEVPGAYTHTRHELSGGEWQRLAISRALMRAHRPEVELILLDEPTSSLDAHAQNRLFNTVEKIATSSTGGKIKTVIFITHRLSTARRADKIAMMERGRITEFGTHEELLQRDGAYAALYRASV</sequence>
<protein>
    <recommendedName>
        <fullName evidence="3">ABC transporter domain-containing protein</fullName>
    </recommendedName>
</protein>
<dbReference type="AlphaFoldDB" id="M2PV56"/>
<dbReference type="InterPro" id="IPR017871">
    <property type="entry name" value="ABC_transporter-like_CS"/>
</dbReference>
<dbReference type="PANTHER" id="PTHR24221:SF646">
    <property type="entry name" value="HAEMOLYSIN SECRETION ATP-BINDING PROTEIN"/>
    <property type="match status" value="1"/>
</dbReference>
<keyword evidence="2" id="KW-0067">ATP-binding</keyword>
<dbReference type="InterPro" id="IPR003593">
    <property type="entry name" value="AAA+_ATPase"/>
</dbReference>
<evidence type="ECO:0000259" key="3">
    <source>
        <dbReference type="PROSITE" id="PS50893"/>
    </source>
</evidence>
<dbReference type="PROSITE" id="PS00211">
    <property type="entry name" value="ABC_TRANSPORTER_1"/>
    <property type="match status" value="1"/>
</dbReference>
<proteinExistence type="predicted"/>
<dbReference type="GO" id="GO:0016887">
    <property type="term" value="F:ATP hydrolysis activity"/>
    <property type="evidence" value="ECO:0007669"/>
    <property type="project" value="InterPro"/>
</dbReference>
<dbReference type="Gene3D" id="3.40.50.300">
    <property type="entry name" value="P-loop containing nucleotide triphosphate hydrolases"/>
    <property type="match status" value="1"/>
</dbReference>
<keyword evidence="1" id="KW-0547">Nucleotide-binding</keyword>
<dbReference type="SUPFAM" id="SSF52540">
    <property type="entry name" value="P-loop containing nucleoside triphosphate hydrolases"/>
    <property type="match status" value="1"/>
</dbReference>
<dbReference type="HOGENOM" id="CLU_000604_84_3_1"/>
<dbReference type="STRING" id="914234.M2PV56"/>
<feature type="domain" description="ABC transporter" evidence="3">
    <location>
        <begin position="443"/>
        <end position="708"/>
    </location>
</feature>
<dbReference type="EMBL" id="KB445792">
    <property type="protein sequence ID" value="EMD40664.1"/>
    <property type="molecule type" value="Genomic_DNA"/>
</dbReference>
<accession>M2PV56</accession>
<dbReference type="PANTHER" id="PTHR24221">
    <property type="entry name" value="ATP-BINDING CASSETTE SUB-FAMILY B"/>
    <property type="match status" value="1"/>
</dbReference>
<evidence type="ECO:0000313" key="4">
    <source>
        <dbReference type="EMBL" id="EMD40664.1"/>
    </source>
</evidence>
<evidence type="ECO:0000313" key="5">
    <source>
        <dbReference type="Proteomes" id="UP000016930"/>
    </source>
</evidence>
<dbReference type="OrthoDB" id="6500128at2759"/>
<evidence type="ECO:0000256" key="1">
    <source>
        <dbReference type="ARBA" id="ARBA00022741"/>
    </source>
</evidence>
<keyword evidence="5" id="KW-1185">Reference proteome</keyword>
<dbReference type="Proteomes" id="UP000016930">
    <property type="component" value="Unassembled WGS sequence"/>
</dbReference>
<dbReference type="GO" id="GO:0034040">
    <property type="term" value="F:ATPase-coupled lipid transmembrane transporter activity"/>
    <property type="evidence" value="ECO:0007669"/>
    <property type="project" value="TreeGrafter"/>
</dbReference>
<evidence type="ECO:0000256" key="2">
    <source>
        <dbReference type="ARBA" id="ARBA00022840"/>
    </source>
</evidence>
<dbReference type="InterPro" id="IPR003439">
    <property type="entry name" value="ABC_transporter-like_ATP-bd"/>
</dbReference>
<gene>
    <name evidence="4" type="ORF">CERSUDRAFT_111244</name>
</gene>
<dbReference type="Pfam" id="PF00005">
    <property type="entry name" value="ABC_tran"/>
    <property type="match status" value="1"/>
</dbReference>
<reference evidence="4 5" key="1">
    <citation type="journal article" date="2012" name="Proc. Natl. Acad. Sci. U.S.A.">
        <title>Comparative genomics of Ceriporiopsis subvermispora and Phanerochaete chrysosporium provide insight into selective ligninolysis.</title>
        <authorList>
            <person name="Fernandez-Fueyo E."/>
            <person name="Ruiz-Duenas F.J."/>
            <person name="Ferreira P."/>
            <person name="Floudas D."/>
            <person name="Hibbett D.S."/>
            <person name="Canessa P."/>
            <person name="Larrondo L.F."/>
            <person name="James T.Y."/>
            <person name="Seelenfreund D."/>
            <person name="Lobos S."/>
            <person name="Polanco R."/>
            <person name="Tello M."/>
            <person name="Honda Y."/>
            <person name="Watanabe T."/>
            <person name="Watanabe T."/>
            <person name="Ryu J.S."/>
            <person name="Kubicek C.P."/>
            <person name="Schmoll M."/>
            <person name="Gaskell J."/>
            <person name="Hammel K.E."/>
            <person name="St John F.J."/>
            <person name="Vanden Wymelenberg A."/>
            <person name="Sabat G."/>
            <person name="Splinter BonDurant S."/>
            <person name="Syed K."/>
            <person name="Yadav J.S."/>
            <person name="Doddapaneni H."/>
            <person name="Subramanian V."/>
            <person name="Lavin J.L."/>
            <person name="Oguiza J.A."/>
            <person name="Perez G."/>
            <person name="Pisabarro A.G."/>
            <person name="Ramirez L."/>
            <person name="Santoyo F."/>
            <person name="Master E."/>
            <person name="Coutinho P.M."/>
            <person name="Henrissat B."/>
            <person name="Lombard V."/>
            <person name="Magnuson J.K."/>
            <person name="Kuees U."/>
            <person name="Hori C."/>
            <person name="Igarashi K."/>
            <person name="Samejima M."/>
            <person name="Held B.W."/>
            <person name="Barry K.W."/>
            <person name="LaButti K.M."/>
            <person name="Lapidus A."/>
            <person name="Lindquist E.A."/>
            <person name="Lucas S.M."/>
            <person name="Riley R."/>
            <person name="Salamov A.A."/>
            <person name="Hoffmeister D."/>
            <person name="Schwenk D."/>
            <person name="Hadar Y."/>
            <person name="Yarden O."/>
            <person name="de Vries R.P."/>
            <person name="Wiebenga A."/>
            <person name="Stenlid J."/>
            <person name="Eastwood D."/>
            <person name="Grigoriev I.V."/>
            <person name="Berka R.M."/>
            <person name="Blanchette R.A."/>
            <person name="Kersten P."/>
            <person name="Martinez A.T."/>
            <person name="Vicuna R."/>
            <person name="Cullen D."/>
        </authorList>
    </citation>
    <scope>NUCLEOTIDE SEQUENCE [LARGE SCALE GENOMIC DNA]</scope>
    <source>
        <strain evidence="4 5">B</strain>
    </source>
</reference>
<dbReference type="PROSITE" id="PS50893">
    <property type="entry name" value="ABC_TRANSPORTER_2"/>
    <property type="match status" value="1"/>
</dbReference>